<dbReference type="InterPro" id="IPR014752">
    <property type="entry name" value="Arrestin-like_C"/>
</dbReference>
<evidence type="ECO:0000313" key="3">
    <source>
        <dbReference type="Proteomes" id="UP000006671"/>
    </source>
</evidence>
<dbReference type="InterPro" id="IPR011022">
    <property type="entry name" value="Arrestin_C-like"/>
</dbReference>
<dbReference type="PANTHER" id="PTHR11188:SF17">
    <property type="entry name" value="FI21816P1"/>
    <property type="match status" value="1"/>
</dbReference>
<dbReference type="OrthoDB" id="2333384at2759"/>
<dbReference type="SUPFAM" id="SSF81296">
    <property type="entry name" value="E set domains"/>
    <property type="match status" value="1"/>
</dbReference>
<proteinExistence type="predicted"/>
<dbReference type="InterPro" id="IPR014756">
    <property type="entry name" value="Ig_E-set"/>
</dbReference>
<accession>D2VKD2</accession>
<sequence>MNSASDEHIVNNGFDLGHSPPPDNILVTVEDVPITPSSIIPQSTLERFKFKNTITSGGSIRIRVSNNDKKFIKEHDCVSGFIDVKLTSTLDSSVSKKLVLRCKAFERHSKKNESNEYEVVKEHVYFVDYMLIKDFMNEDLDIGQHSYPFSYTLPDRIPTSTFHERHDTQYSICYKFKAFLVTEQHEIKVNHQHHEHNAHTSVVAAHHPKEKKVVSNEQSLHTCKIEKSCILFVSELYPTIEGVSGKSTMHFETSKKYLFSAKKLKVGCNFARNTFRMYDDDIVFSLQVNNQSTKTVNSIHVALIQEFRHIETEEKEEGGLKFFESKPAEEKENIVMFEKQIDKIVLSEENYETKITFEIPSYRSIESKAENSEQYDNFENRAFWMASINNSKLIQVSYNIVVTCAVGFGADAVLTCPIYIKPSLTGLKYPKKE</sequence>
<dbReference type="VEuPathDB" id="AmoebaDB:NAEGRDRAFT_50265"/>
<evidence type="ECO:0000259" key="1">
    <source>
        <dbReference type="SMART" id="SM01017"/>
    </source>
</evidence>
<dbReference type="OMA" id="ARNTFRM"/>
<dbReference type="Gene3D" id="2.60.40.640">
    <property type="match status" value="2"/>
</dbReference>
<feature type="domain" description="Arrestin C-terminal-like" evidence="1">
    <location>
        <begin position="260"/>
        <end position="423"/>
    </location>
</feature>
<dbReference type="GO" id="GO:0005737">
    <property type="term" value="C:cytoplasm"/>
    <property type="evidence" value="ECO:0007669"/>
    <property type="project" value="TreeGrafter"/>
</dbReference>
<keyword evidence="3" id="KW-1185">Reference proteome</keyword>
<dbReference type="Pfam" id="PF00339">
    <property type="entry name" value="Arrestin_N"/>
    <property type="match status" value="1"/>
</dbReference>
<dbReference type="InParanoid" id="D2VKD2"/>
<dbReference type="GO" id="GO:0015031">
    <property type="term" value="P:protein transport"/>
    <property type="evidence" value="ECO:0007669"/>
    <property type="project" value="TreeGrafter"/>
</dbReference>
<dbReference type="SMART" id="SM01017">
    <property type="entry name" value="Arrestin_C"/>
    <property type="match status" value="1"/>
</dbReference>
<dbReference type="EMBL" id="GG738878">
    <property type="protein sequence ID" value="EFC42665.1"/>
    <property type="molecule type" value="Genomic_DNA"/>
</dbReference>
<dbReference type="PANTHER" id="PTHR11188">
    <property type="entry name" value="ARRESTIN DOMAIN CONTAINING PROTEIN"/>
    <property type="match status" value="1"/>
</dbReference>
<dbReference type="GeneID" id="8852216"/>
<protein>
    <submittedName>
        <fullName evidence="2">Predicted protein</fullName>
    </submittedName>
</protein>
<reference evidence="2 3" key="1">
    <citation type="journal article" date="2010" name="Cell">
        <title>The genome of Naegleria gruberi illuminates early eukaryotic versatility.</title>
        <authorList>
            <person name="Fritz-Laylin L.K."/>
            <person name="Prochnik S.E."/>
            <person name="Ginger M.L."/>
            <person name="Dacks J.B."/>
            <person name="Carpenter M.L."/>
            <person name="Field M.C."/>
            <person name="Kuo A."/>
            <person name="Paredez A."/>
            <person name="Chapman J."/>
            <person name="Pham J."/>
            <person name="Shu S."/>
            <person name="Neupane R."/>
            <person name="Cipriano M."/>
            <person name="Mancuso J."/>
            <person name="Tu H."/>
            <person name="Salamov A."/>
            <person name="Lindquist E."/>
            <person name="Shapiro H."/>
            <person name="Lucas S."/>
            <person name="Grigoriev I.V."/>
            <person name="Cande W.Z."/>
            <person name="Fulton C."/>
            <person name="Rokhsar D.S."/>
            <person name="Dawson S.C."/>
        </authorList>
    </citation>
    <scope>NUCLEOTIDE SEQUENCE [LARGE SCALE GENOMIC DNA]</scope>
    <source>
        <strain evidence="2 3">NEG-M</strain>
    </source>
</reference>
<name>D2VKD2_NAEGR</name>
<evidence type="ECO:0000313" key="2">
    <source>
        <dbReference type="EMBL" id="EFC42665.1"/>
    </source>
</evidence>
<dbReference type="InterPro" id="IPR011021">
    <property type="entry name" value="Arrestin-like_N"/>
</dbReference>
<dbReference type="InterPro" id="IPR050357">
    <property type="entry name" value="Arrestin_domain-protein"/>
</dbReference>
<dbReference type="AlphaFoldDB" id="D2VKD2"/>
<dbReference type="Pfam" id="PF02752">
    <property type="entry name" value="Arrestin_C"/>
    <property type="match status" value="1"/>
</dbReference>
<dbReference type="KEGG" id="ngr:NAEGRDRAFT_50265"/>
<dbReference type="Proteomes" id="UP000006671">
    <property type="component" value="Unassembled WGS sequence"/>
</dbReference>
<organism evidence="3">
    <name type="scientific">Naegleria gruberi</name>
    <name type="common">Amoeba</name>
    <dbReference type="NCBI Taxonomy" id="5762"/>
    <lineage>
        <taxon>Eukaryota</taxon>
        <taxon>Discoba</taxon>
        <taxon>Heterolobosea</taxon>
        <taxon>Tetramitia</taxon>
        <taxon>Eutetramitia</taxon>
        <taxon>Vahlkampfiidae</taxon>
        <taxon>Naegleria</taxon>
    </lineage>
</organism>
<gene>
    <name evidence="2" type="ORF">NAEGRDRAFT_50265</name>
</gene>
<dbReference type="RefSeq" id="XP_002675409.1">
    <property type="nucleotide sequence ID" value="XM_002675363.1"/>
</dbReference>